<dbReference type="AlphaFoldDB" id="A0A7S4NZD0"/>
<evidence type="ECO:0000313" key="8">
    <source>
        <dbReference type="EMBL" id="CAE2318190.1"/>
    </source>
</evidence>
<feature type="active site" description="Proton acceptor" evidence="4">
    <location>
        <position position="400"/>
    </location>
</feature>
<reference evidence="8" key="1">
    <citation type="submission" date="2021-01" db="EMBL/GenBank/DDBJ databases">
        <authorList>
            <person name="Corre E."/>
            <person name="Pelletier E."/>
            <person name="Niang G."/>
            <person name="Scheremetjew M."/>
            <person name="Finn R."/>
            <person name="Kale V."/>
            <person name="Holt S."/>
            <person name="Cochrane G."/>
            <person name="Meng A."/>
            <person name="Brown T."/>
            <person name="Cohen L."/>
        </authorList>
    </citation>
    <scope>NUCLEOTIDE SEQUENCE</scope>
    <source>
        <strain evidence="8">SoJaBio B1-5/56/2</strain>
    </source>
</reference>
<organism evidence="8">
    <name type="scientific">Paramoeba aestuarina</name>
    <dbReference type="NCBI Taxonomy" id="180227"/>
    <lineage>
        <taxon>Eukaryota</taxon>
        <taxon>Amoebozoa</taxon>
        <taxon>Discosea</taxon>
        <taxon>Flabellinia</taxon>
        <taxon>Dactylopodida</taxon>
        <taxon>Paramoebidae</taxon>
        <taxon>Paramoeba</taxon>
    </lineage>
</organism>
<evidence type="ECO:0000256" key="3">
    <source>
        <dbReference type="ARBA" id="ARBA00023315"/>
    </source>
</evidence>
<proteinExistence type="inferred from homology"/>
<dbReference type="CDD" id="cd00751">
    <property type="entry name" value="thiolase"/>
    <property type="match status" value="1"/>
</dbReference>
<dbReference type="GO" id="GO:0016747">
    <property type="term" value="F:acyltransferase activity, transferring groups other than amino-acyl groups"/>
    <property type="evidence" value="ECO:0007669"/>
    <property type="project" value="InterPro"/>
</dbReference>
<gene>
    <name evidence="8" type="ORF">NAES01612_LOCUS16894</name>
</gene>
<dbReference type="InterPro" id="IPR020616">
    <property type="entry name" value="Thiolase_N"/>
</dbReference>
<protein>
    <recommendedName>
        <fullName evidence="9">Acetyl-CoA C-acetyltransferase</fullName>
    </recommendedName>
</protein>
<keyword evidence="2 5" id="KW-0808">Transferase</keyword>
<dbReference type="SUPFAM" id="SSF53901">
    <property type="entry name" value="Thiolase-like"/>
    <property type="match status" value="2"/>
</dbReference>
<evidence type="ECO:0000256" key="1">
    <source>
        <dbReference type="ARBA" id="ARBA00010982"/>
    </source>
</evidence>
<dbReference type="Gene3D" id="3.40.47.10">
    <property type="match status" value="2"/>
</dbReference>
<feature type="active site" description="Acyl-thioester intermediate" evidence="4">
    <location>
        <position position="92"/>
    </location>
</feature>
<dbReference type="PIRSF" id="PIRSF000429">
    <property type="entry name" value="Ac-CoA_Ac_transf"/>
    <property type="match status" value="1"/>
</dbReference>
<evidence type="ECO:0000256" key="5">
    <source>
        <dbReference type="RuleBase" id="RU003557"/>
    </source>
</evidence>
<evidence type="ECO:0008006" key="9">
    <source>
        <dbReference type="Google" id="ProtNLM"/>
    </source>
</evidence>
<feature type="domain" description="Thiolase N-terminal" evidence="6">
    <location>
        <begin position="7"/>
        <end position="283"/>
    </location>
</feature>
<dbReference type="EMBL" id="HBKR01025764">
    <property type="protein sequence ID" value="CAE2318190.1"/>
    <property type="molecule type" value="Transcribed_RNA"/>
</dbReference>
<comment type="similarity">
    <text evidence="1 5">Belongs to the thiolase-like superfamily. Thiolase family.</text>
</comment>
<dbReference type="InterPro" id="IPR020617">
    <property type="entry name" value="Thiolase_C"/>
</dbReference>
<evidence type="ECO:0000256" key="4">
    <source>
        <dbReference type="PIRSR" id="PIRSR000429-1"/>
    </source>
</evidence>
<dbReference type="FunFam" id="3.40.47.10:FF:000010">
    <property type="entry name" value="Acetyl-CoA acetyltransferase (Thiolase)"/>
    <property type="match status" value="1"/>
</dbReference>
<dbReference type="PANTHER" id="PTHR18919">
    <property type="entry name" value="ACETYL-COA C-ACYLTRANSFERASE"/>
    <property type="match status" value="1"/>
</dbReference>
<feature type="active site" description="Proton acceptor" evidence="4">
    <location>
        <position position="370"/>
    </location>
</feature>
<feature type="domain" description="Thiolase C-terminal" evidence="7">
    <location>
        <begin position="291"/>
        <end position="412"/>
    </location>
</feature>
<dbReference type="InterPro" id="IPR016039">
    <property type="entry name" value="Thiolase-like"/>
</dbReference>
<dbReference type="NCBIfam" id="TIGR01930">
    <property type="entry name" value="AcCoA-C-Actrans"/>
    <property type="match status" value="1"/>
</dbReference>
<evidence type="ECO:0000259" key="7">
    <source>
        <dbReference type="Pfam" id="PF02803"/>
    </source>
</evidence>
<accession>A0A7S4NZD0</accession>
<sequence>MQALRRVAIVSATRTPIGTFGGSLMKLKNHDLAAVAIKDAVAQVPNLDASSLGDVRIGCCMEDIESLNVARVASLLAGIPETVPAVTTNRVCTSSMEALITATLQIQAGWINSAVVGGVESMSNAPYVLPDARWGARFQDSTMKDSIVHALHAGSKVIKYPSDGPVEWARGKPYIMGLTAEFLAEKYGFTREQQDEVALRSQNNAERASTTGIFDSEITPVVIKGKKGKETIVSKDEHFKPGLTMDQLASLPPAFIPKTGTVTAGNSSGINDGACAMVIMAEEEAERQGIEPLAYVTGAGMGACSPDMMGCSPVPAVHNLMERTGRKSVNEWERVEVNEAFAAQYLAVEKELELNREVTNVNGSGIGLGHPVGCTGGRIVVSLLHELKRSDLKTGMATLCGGGGVSVAVEIQRP</sequence>
<evidence type="ECO:0000259" key="6">
    <source>
        <dbReference type="Pfam" id="PF00108"/>
    </source>
</evidence>
<dbReference type="Pfam" id="PF00108">
    <property type="entry name" value="Thiolase_N"/>
    <property type="match status" value="1"/>
</dbReference>
<evidence type="ECO:0000256" key="2">
    <source>
        <dbReference type="ARBA" id="ARBA00022679"/>
    </source>
</evidence>
<dbReference type="InterPro" id="IPR002155">
    <property type="entry name" value="Thiolase"/>
</dbReference>
<dbReference type="Pfam" id="PF02803">
    <property type="entry name" value="Thiolase_C"/>
    <property type="match status" value="1"/>
</dbReference>
<name>A0A7S4NZD0_9EUKA</name>
<dbReference type="PANTHER" id="PTHR18919:SF107">
    <property type="entry name" value="ACETYL-COA ACETYLTRANSFERASE, CYTOSOLIC"/>
    <property type="match status" value="1"/>
</dbReference>
<keyword evidence="3 5" id="KW-0012">Acyltransferase</keyword>